<dbReference type="GeneTree" id="ENSGT00940000155202"/>
<evidence type="ECO:0007829" key="5">
    <source>
        <dbReference type="ProteomicsDB" id="D6RJL0"/>
    </source>
</evidence>
<accession>D6RJL0</accession>
<evidence type="ECO:0000256" key="1">
    <source>
        <dbReference type="SAM" id="MobiDB-lite"/>
    </source>
</evidence>
<keyword evidence="5" id="KW-1267">Proteomics identification</keyword>
<proteinExistence type="evidence at protein level"/>
<evidence type="ECO:0000313" key="4">
    <source>
        <dbReference type="Proteomes" id="UP000000589"/>
    </source>
</evidence>
<organism evidence="2 4">
    <name type="scientific">Mus musculus</name>
    <name type="common">Mouse</name>
    <dbReference type="NCBI Taxonomy" id="10090"/>
    <lineage>
        <taxon>Eukaryota</taxon>
        <taxon>Metazoa</taxon>
        <taxon>Chordata</taxon>
        <taxon>Craniata</taxon>
        <taxon>Vertebrata</taxon>
        <taxon>Euteleostomi</taxon>
        <taxon>Mammalia</taxon>
        <taxon>Eutheria</taxon>
        <taxon>Euarchontoglires</taxon>
        <taxon>Glires</taxon>
        <taxon>Rodentia</taxon>
        <taxon>Myomorpha</taxon>
        <taxon>Muroidea</taxon>
        <taxon>Muridae</taxon>
        <taxon>Murinae</taxon>
        <taxon>Mus</taxon>
        <taxon>Mus</taxon>
    </lineage>
</organism>
<protein>
    <submittedName>
        <fullName evidence="2">Ubiquitously transcribed tetratricopeptide repeat containing, Y-linked</fullName>
    </submittedName>
</protein>
<dbReference type="AlphaFoldDB" id="D6RJL0"/>
<reference evidence="2 4" key="2">
    <citation type="journal article" date="2011" name="PLoS Biol.">
        <title>Modernizing reference genome assemblies.</title>
        <authorList>
            <person name="Church D.M."/>
            <person name="Schneider V.A."/>
            <person name="Graves T."/>
            <person name="Auger K."/>
            <person name="Cunningham F."/>
            <person name="Bouk N."/>
            <person name="Chen H.C."/>
            <person name="Agarwala R."/>
            <person name="McLaren W.M."/>
            <person name="Ritchie G.R."/>
            <person name="Albracht D."/>
            <person name="Kremitzki M."/>
            <person name="Rock S."/>
            <person name="Kotkiewicz H."/>
            <person name="Kremitzki C."/>
            <person name="Wollam A."/>
            <person name="Trani L."/>
            <person name="Fulton L."/>
            <person name="Fulton R."/>
            <person name="Matthews L."/>
            <person name="Whitehead S."/>
            <person name="Chow W."/>
            <person name="Torrance J."/>
            <person name="Dunn M."/>
            <person name="Harden G."/>
            <person name="Threadgold G."/>
            <person name="Wood J."/>
            <person name="Collins J."/>
            <person name="Heath P."/>
            <person name="Griffiths G."/>
            <person name="Pelan S."/>
            <person name="Grafham D."/>
            <person name="Eichler E.E."/>
            <person name="Weinstock G."/>
            <person name="Mardis E.R."/>
            <person name="Wilson R.K."/>
            <person name="Howe K."/>
            <person name="Flicek P."/>
            <person name="Hubbard T."/>
        </authorList>
    </citation>
    <scope>NUCLEOTIDE SEQUENCE [LARGE SCALE GENOMIC DNA]</scope>
    <source>
        <strain evidence="2 4">C57BL/6J</strain>
    </source>
</reference>
<reference evidence="2 4" key="1">
    <citation type="journal article" date="2009" name="PLoS Biol.">
        <title>Lineage-specific biology revealed by a finished genome assembly of the mouse.</title>
        <authorList>
            <consortium name="Mouse Genome Sequencing Consortium"/>
            <person name="Church D.M."/>
            <person name="Goodstadt L."/>
            <person name="Hillier L.W."/>
            <person name="Zody M.C."/>
            <person name="Goldstein S."/>
            <person name="She X."/>
            <person name="Bult C.J."/>
            <person name="Agarwala R."/>
            <person name="Cherry J.L."/>
            <person name="DiCuccio M."/>
            <person name="Hlavina W."/>
            <person name="Kapustin Y."/>
            <person name="Meric P."/>
            <person name="Maglott D."/>
            <person name="Birtle Z."/>
            <person name="Marques A.C."/>
            <person name="Graves T."/>
            <person name="Zhou S."/>
            <person name="Teague B."/>
            <person name="Potamousis K."/>
            <person name="Churas C."/>
            <person name="Place M."/>
            <person name="Herschleb J."/>
            <person name="Runnheim R."/>
            <person name="Forrest D."/>
            <person name="Amos-Landgraf J."/>
            <person name="Schwartz D.C."/>
            <person name="Cheng Z."/>
            <person name="Lindblad-Toh K."/>
            <person name="Eichler E.E."/>
            <person name="Ponting C.P."/>
        </authorList>
    </citation>
    <scope>NUCLEOTIDE SEQUENCE [LARGE SCALE GENOMIC DNA]</scope>
    <source>
        <strain evidence="2 4">C57BL/6J</strain>
    </source>
</reference>
<dbReference type="HOGENOM" id="CLU_2621415_0_0_1"/>
<dbReference type="ExpressionAtlas" id="D6RJL0">
    <property type="expression patterns" value="baseline and differential"/>
</dbReference>
<dbReference type="MGI" id="MGI:894810">
    <property type="gene designation" value="Uty"/>
</dbReference>
<feature type="region of interest" description="Disordered" evidence="1">
    <location>
        <begin position="1"/>
        <end position="25"/>
    </location>
</feature>
<dbReference type="VEuPathDB" id="HostDB:ENSMUSG00000068457"/>
<dbReference type="Ensembl" id="ENSMUST00000143958.8">
    <property type="protein sequence ID" value="ENSMUSP00000120069.2"/>
    <property type="gene ID" value="ENSMUSG00000068457.15"/>
</dbReference>
<evidence type="ECO:0000313" key="3">
    <source>
        <dbReference type="MGI" id="MGI:894810"/>
    </source>
</evidence>
<reference evidence="2" key="3">
    <citation type="submission" date="2025-08" db="UniProtKB">
        <authorList>
            <consortium name="Ensembl"/>
        </authorList>
    </citation>
    <scope>IDENTIFICATION</scope>
    <source>
        <strain evidence="2">C57BL/6J</strain>
    </source>
</reference>
<dbReference type="AGR" id="MGI:894810"/>
<dbReference type="Antibodypedia" id="21867">
    <property type="antibodies" value="150 antibodies from 23 providers"/>
</dbReference>
<feature type="compositionally biased region" description="Basic and acidic residues" evidence="1">
    <location>
        <begin position="10"/>
        <end position="25"/>
    </location>
</feature>
<reference evidence="2" key="4">
    <citation type="submission" date="2025-09" db="UniProtKB">
        <authorList>
            <consortium name="Ensembl"/>
        </authorList>
    </citation>
    <scope>IDENTIFICATION</scope>
    <source>
        <strain evidence="2">C57BL/6J</strain>
    </source>
</reference>
<sequence length="78" mass="8575">MSSSCVHHLRGNEEKKMAAEKARGEGEEGSFSLTVEEKKALCGLDSSFFGFLTRCKDGAKMKTLLNKYMCMSLCGCVQ</sequence>
<keyword evidence="4" id="KW-1185">Reference proteome</keyword>
<dbReference type="Bgee" id="ENSMUSG00000068457">
    <property type="expression patterns" value="Expressed in rostral migratory stream and 207 other cell types or tissues"/>
</dbReference>
<dbReference type="ProteomicsDB" id="324582"/>
<gene>
    <name evidence="2 3" type="primary">Uty</name>
</gene>
<name>D6RJL0_MOUSE</name>
<dbReference type="Proteomes" id="UP000000589">
    <property type="component" value="Chromosome Y"/>
</dbReference>
<evidence type="ECO:0000313" key="2">
    <source>
        <dbReference type="Ensembl" id="ENSMUSP00000120069.2"/>
    </source>
</evidence>